<evidence type="ECO:0000259" key="11">
    <source>
        <dbReference type="PROSITE" id="PS50923"/>
    </source>
</evidence>
<dbReference type="SUPFAM" id="SSF49899">
    <property type="entry name" value="Concanavalin A-like lectins/glucanases"/>
    <property type="match status" value="1"/>
</dbReference>
<evidence type="ECO:0000256" key="6">
    <source>
        <dbReference type="PROSITE-ProRule" id="PRU00076"/>
    </source>
</evidence>
<dbReference type="SMART" id="SM00181">
    <property type="entry name" value="EGF"/>
    <property type="match status" value="3"/>
</dbReference>
<feature type="disulfide bond" evidence="6">
    <location>
        <begin position="676"/>
        <end position="686"/>
    </location>
</feature>
<dbReference type="PROSITE" id="PS50825">
    <property type="entry name" value="HYR"/>
    <property type="match status" value="1"/>
</dbReference>
<dbReference type="CDD" id="cd00054">
    <property type="entry name" value="EGF_CA"/>
    <property type="match status" value="2"/>
</dbReference>
<feature type="transmembrane region" description="Helical" evidence="8">
    <location>
        <begin position="1092"/>
        <end position="1114"/>
    </location>
</feature>
<dbReference type="PANTHER" id="PTHR24046">
    <property type="entry name" value="SIGNAL PEPTIDE, CUB AND EGF-LIKE DOMAIN-CONTAINING"/>
    <property type="match status" value="1"/>
</dbReference>
<dbReference type="InterPro" id="IPR009030">
    <property type="entry name" value="Growth_fac_rcpt_cys_sf"/>
</dbReference>
<dbReference type="PROSITE" id="PS50026">
    <property type="entry name" value="EGF_3"/>
    <property type="match status" value="2"/>
</dbReference>
<dbReference type="Pfam" id="PF07699">
    <property type="entry name" value="Ephrin_rec_like"/>
    <property type="match status" value="3"/>
</dbReference>
<dbReference type="InterPro" id="IPR003410">
    <property type="entry name" value="HYR_dom"/>
</dbReference>
<dbReference type="InterPro" id="IPR018097">
    <property type="entry name" value="EGF_Ca-bd_CS"/>
</dbReference>
<dbReference type="InterPro" id="IPR036383">
    <property type="entry name" value="TSP1_rpt_sf"/>
</dbReference>
<evidence type="ECO:0000259" key="9">
    <source>
        <dbReference type="PROSITE" id="PS50026"/>
    </source>
</evidence>
<feature type="disulfide bond" evidence="6">
    <location>
        <begin position="735"/>
        <end position="744"/>
    </location>
</feature>
<dbReference type="SMART" id="SM01411">
    <property type="entry name" value="Ephrin_rec_like"/>
    <property type="match status" value="3"/>
</dbReference>
<dbReference type="GO" id="GO:0005509">
    <property type="term" value="F:calcium ion binding"/>
    <property type="evidence" value="ECO:0007669"/>
    <property type="project" value="InterPro"/>
</dbReference>
<dbReference type="PROSITE" id="PS00010">
    <property type="entry name" value="ASX_HYDROXYL"/>
    <property type="match status" value="2"/>
</dbReference>
<keyword evidence="8" id="KW-0812">Transmembrane</keyword>
<dbReference type="SMART" id="SM00209">
    <property type="entry name" value="TSP1"/>
    <property type="match status" value="1"/>
</dbReference>
<evidence type="ECO:0000256" key="2">
    <source>
        <dbReference type="ARBA" id="ARBA00022729"/>
    </source>
</evidence>
<dbReference type="GO" id="GO:0007165">
    <property type="term" value="P:signal transduction"/>
    <property type="evidence" value="ECO:0007669"/>
    <property type="project" value="TreeGrafter"/>
</dbReference>
<name>A0A210QW52_MIZYE</name>
<dbReference type="InterPro" id="IPR035976">
    <property type="entry name" value="Sushi/SCR/CCP_sf"/>
</dbReference>
<evidence type="ECO:0000256" key="1">
    <source>
        <dbReference type="ARBA" id="ARBA00022536"/>
    </source>
</evidence>
<feature type="domain" description="EGF-like" evidence="9">
    <location>
        <begin position="672"/>
        <end position="707"/>
    </location>
</feature>
<dbReference type="EMBL" id="NEDP02001549">
    <property type="protein sequence ID" value="OWF52998.1"/>
    <property type="molecule type" value="Genomic_DNA"/>
</dbReference>
<organism evidence="12 13">
    <name type="scientific">Mizuhopecten yessoensis</name>
    <name type="common">Japanese scallop</name>
    <name type="synonym">Patinopecten yessoensis</name>
    <dbReference type="NCBI Taxonomy" id="6573"/>
    <lineage>
        <taxon>Eukaryota</taxon>
        <taxon>Metazoa</taxon>
        <taxon>Spiralia</taxon>
        <taxon>Lophotrochozoa</taxon>
        <taxon>Mollusca</taxon>
        <taxon>Bivalvia</taxon>
        <taxon>Autobranchia</taxon>
        <taxon>Pteriomorphia</taxon>
        <taxon>Pectinida</taxon>
        <taxon>Pectinoidea</taxon>
        <taxon>Pectinidae</taxon>
        <taxon>Mizuhopecten</taxon>
    </lineage>
</organism>
<dbReference type="InterPro" id="IPR000884">
    <property type="entry name" value="TSP1_rpt"/>
</dbReference>
<evidence type="ECO:0000256" key="3">
    <source>
        <dbReference type="ARBA" id="ARBA00022737"/>
    </source>
</evidence>
<dbReference type="SUPFAM" id="SSF57196">
    <property type="entry name" value="EGF/Laminin"/>
    <property type="match status" value="2"/>
</dbReference>
<feature type="domain" description="EGF-like" evidence="9">
    <location>
        <begin position="709"/>
        <end position="745"/>
    </location>
</feature>
<dbReference type="Proteomes" id="UP000242188">
    <property type="component" value="Unassembled WGS sequence"/>
</dbReference>
<dbReference type="InterPro" id="IPR000436">
    <property type="entry name" value="Sushi_SCR_CCP_dom"/>
</dbReference>
<dbReference type="Gene3D" id="2.10.70.10">
    <property type="entry name" value="Complement Module, domain 1"/>
    <property type="match status" value="1"/>
</dbReference>
<comment type="caution">
    <text evidence="6">Lacks conserved residue(s) required for the propagation of feature annotation.</text>
</comment>
<keyword evidence="8" id="KW-0472">Membrane</keyword>
<dbReference type="Gene3D" id="2.20.100.10">
    <property type="entry name" value="Thrombospondin type-1 (TSP1) repeat"/>
    <property type="match status" value="1"/>
</dbReference>
<accession>A0A210QW52</accession>
<dbReference type="InterPro" id="IPR011641">
    <property type="entry name" value="Tyr-kin_ephrin_A/B_rcpt-like"/>
</dbReference>
<dbReference type="FunFam" id="2.10.50.10:FF:000018">
    <property type="entry name" value="Sushi, von Willebrand factor type A, EGF and pentraxin domain-containing 1"/>
    <property type="match status" value="1"/>
</dbReference>
<dbReference type="Pfam" id="PF02494">
    <property type="entry name" value="HYR"/>
    <property type="match status" value="1"/>
</dbReference>
<evidence type="ECO:0000313" key="13">
    <source>
        <dbReference type="Proteomes" id="UP000242188"/>
    </source>
</evidence>
<dbReference type="PROSITE" id="PS00022">
    <property type="entry name" value="EGF_1"/>
    <property type="match status" value="2"/>
</dbReference>
<dbReference type="SUPFAM" id="SSF82895">
    <property type="entry name" value="TSP-1 type 1 repeat"/>
    <property type="match status" value="1"/>
</dbReference>
<evidence type="ECO:0000256" key="5">
    <source>
        <dbReference type="ARBA" id="ARBA00023180"/>
    </source>
</evidence>
<dbReference type="PROSITE" id="PS01187">
    <property type="entry name" value="EGF_CA"/>
    <property type="match status" value="1"/>
</dbReference>
<keyword evidence="3" id="KW-0677">Repeat</keyword>
<keyword evidence="8" id="KW-1133">Transmembrane helix</keyword>
<dbReference type="PANTHER" id="PTHR24046:SF5">
    <property type="entry name" value="EGF-LIKE DOMAIN-CONTAINING PROTEIN"/>
    <property type="match status" value="1"/>
</dbReference>
<evidence type="ECO:0000313" key="12">
    <source>
        <dbReference type="EMBL" id="OWF52998.1"/>
    </source>
</evidence>
<dbReference type="InterPro" id="IPR000742">
    <property type="entry name" value="EGF"/>
</dbReference>
<keyword evidence="13" id="KW-1185">Reference proteome</keyword>
<evidence type="ECO:0000256" key="4">
    <source>
        <dbReference type="ARBA" id="ARBA00023157"/>
    </source>
</evidence>
<dbReference type="Gene3D" id="2.10.25.10">
    <property type="entry name" value="Laminin"/>
    <property type="match status" value="2"/>
</dbReference>
<dbReference type="SMART" id="SM00179">
    <property type="entry name" value="EGF_CA"/>
    <property type="match status" value="2"/>
</dbReference>
<dbReference type="Gene3D" id="2.10.50.10">
    <property type="entry name" value="Tumor Necrosis Factor Receptor, subunit A, domain 2"/>
    <property type="match status" value="3"/>
</dbReference>
<dbReference type="InterPro" id="IPR001881">
    <property type="entry name" value="EGF-like_Ca-bd_dom"/>
</dbReference>
<dbReference type="PROSITE" id="PS50092">
    <property type="entry name" value="TSP1"/>
    <property type="match status" value="1"/>
</dbReference>
<dbReference type="SUPFAM" id="SSF57535">
    <property type="entry name" value="Complement control module/SCR domain"/>
    <property type="match status" value="1"/>
</dbReference>
<dbReference type="InterPro" id="IPR052071">
    <property type="entry name" value="SCUB_EGF-like_domain"/>
</dbReference>
<dbReference type="InterPro" id="IPR013320">
    <property type="entry name" value="ConA-like_dom_sf"/>
</dbReference>
<dbReference type="FunFam" id="2.20.100.10:FF:000007">
    <property type="entry name" value="Thrombospondin 1"/>
    <property type="match status" value="1"/>
</dbReference>
<feature type="domain" description="Sushi" evidence="11">
    <location>
        <begin position="156"/>
        <end position="226"/>
    </location>
</feature>
<reference evidence="12 13" key="1">
    <citation type="journal article" date="2017" name="Nat. Ecol. Evol.">
        <title>Scallop genome provides insights into evolution of bilaterian karyotype and development.</title>
        <authorList>
            <person name="Wang S."/>
            <person name="Zhang J."/>
            <person name="Jiao W."/>
            <person name="Li J."/>
            <person name="Xun X."/>
            <person name="Sun Y."/>
            <person name="Guo X."/>
            <person name="Huan P."/>
            <person name="Dong B."/>
            <person name="Zhang L."/>
            <person name="Hu X."/>
            <person name="Sun X."/>
            <person name="Wang J."/>
            <person name="Zhao C."/>
            <person name="Wang Y."/>
            <person name="Wang D."/>
            <person name="Huang X."/>
            <person name="Wang R."/>
            <person name="Lv J."/>
            <person name="Li Y."/>
            <person name="Zhang Z."/>
            <person name="Liu B."/>
            <person name="Lu W."/>
            <person name="Hui Y."/>
            <person name="Liang J."/>
            <person name="Zhou Z."/>
            <person name="Hou R."/>
            <person name="Li X."/>
            <person name="Liu Y."/>
            <person name="Li H."/>
            <person name="Ning X."/>
            <person name="Lin Y."/>
            <person name="Zhao L."/>
            <person name="Xing Q."/>
            <person name="Dou J."/>
            <person name="Li Y."/>
            <person name="Mao J."/>
            <person name="Guo H."/>
            <person name="Dou H."/>
            <person name="Li T."/>
            <person name="Mu C."/>
            <person name="Jiang W."/>
            <person name="Fu Q."/>
            <person name="Fu X."/>
            <person name="Miao Y."/>
            <person name="Liu J."/>
            <person name="Yu Q."/>
            <person name="Li R."/>
            <person name="Liao H."/>
            <person name="Li X."/>
            <person name="Kong Y."/>
            <person name="Jiang Z."/>
            <person name="Chourrout D."/>
            <person name="Li R."/>
            <person name="Bao Z."/>
        </authorList>
    </citation>
    <scope>NUCLEOTIDE SEQUENCE [LARGE SCALE GENOMIC DNA]</scope>
    <source>
        <strain evidence="12 13">PY_sf001</strain>
    </source>
</reference>
<dbReference type="OrthoDB" id="6136178at2759"/>
<dbReference type="SUPFAM" id="SSF57184">
    <property type="entry name" value="Growth factor receptor domain"/>
    <property type="match status" value="1"/>
</dbReference>
<dbReference type="STRING" id="6573.A0A210QW52"/>
<protein>
    <submittedName>
        <fullName evidence="12">Signal peptide, CUB and EGF-like domain-containing protein 2</fullName>
    </submittedName>
</protein>
<keyword evidence="7" id="KW-0768">Sushi</keyword>
<comment type="caution">
    <text evidence="12">The sequence shown here is derived from an EMBL/GenBank/DDBJ whole genome shotgun (WGS) entry which is preliminary data.</text>
</comment>
<evidence type="ECO:0000256" key="7">
    <source>
        <dbReference type="PROSITE-ProRule" id="PRU00302"/>
    </source>
</evidence>
<sequence length="1183" mass="129092">MFTSSDILPPVITNCTGAVYGFADRDSVSGRLVWDKFKPSAHDNADMSVTLNQTAGPDSYMNNLRAGTYDVTFDATDRAGNKAFQCKMKIVMKVLRCPKVYNLPLQTVICEGGSKFGAECNFTCANGSVINGSRQAICEKGSNGQYVTWHWGSHQPFCEAQHLCEDRLEPPSHGAVACDYWLGGKFCQMLCRKGYDVPAGYQFPEMYVCGESGLWTPGSKLPNCARTHSSHQAIMAISMDYYFDGDCRNSTVTDSIRQKFVQALTQSVYMDACKTNEESCFPMNVEVICGSQAGKRAAGIVIEFDLAITTVTAFGNRSFAKLNEKMKGLFVNVSDESAALDINMDDNITLIVQEVHNNGLRIVCDGQTIPSYASESCMECPAGTFYDDDAQVCPLCPIGQYQPSAAQSTCIQCPTGRSTRHKGALSKNECEVACVPGTYSKIGLPPCSLCEIGTYTNTYGATECTLCSGSRTTIQEGETSVTSCKDFDLVITSAVGNFILPLNVTLSRPASFIVSFWIMMDGSTELGSVLNIVYPDKQLDIALNRTGIKLQGFGFKATADLLLNDTKWNYMVVDVSKTEVYLDSERIVLQKYPYNQGNHTENGDSHVEIGGGDFVGGISQLNIWSTGRGIDAIVKGSSHCRSTTQGDILGWKQFESVDDNHIFLQIPSECDDHDDCTSDACNGGTCTDGLHTYSCDCPIGLKGDNCEYNIDDCADNVCENNSTCVDGVGGYTCQCDVNFTGELCEIAVVDGEWSVWSNWSMCSTTCGEGTTYRTRLCNSPTPDNGGKDCSGDTTEHDTCDLGNCTVCTNLTTPAHAVLDCQWASSEDAINCTLSCDDGYDFDHAAKESYRCGPDTFHLWDFQTDDNPYGRLPDCTRIMDGNKLEWKYMASYFDLVCDSEAKAEIVEKKIKKAVYEGTDSLTCQQDGSCSLVDIEVTSCSKNRLKRSVSPTTAGFAADFTCDARKFTSDGCRDIVTRVLNEMLTKIGGDVFNTMVDGLEYSIMENSSMFGGRSYCSAGMVPVQHYCVPCSLGRYHSGDECKKCAVGSYQSQVGKTSCVNCPVGFTTEGQASIGVEDCNVRVDIPSHTVPVWKYGVPVGLGVGFGIVCVVVSILLWRKIRAKKRDRKIKDIYEPYSDCNNGQGMTSSKPKYLSAPEMITPVADDHLRTDSTLKETLSARQAKTMF</sequence>
<dbReference type="PROSITE" id="PS50923">
    <property type="entry name" value="SUSHI"/>
    <property type="match status" value="1"/>
</dbReference>
<dbReference type="GO" id="GO:0009986">
    <property type="term" value="C:cell surface"/>
    <property type="evidence" value="ECO:0007669"/>
    <property type="project" value="TreeGrafter"/>
</dbReference>
<proteinExistence type="predicted"/>
<feature type="domain" description="HYR" evidence="10">
    <location>
        <begin position="5"/>
        <end position="94"/>
    </location>
</feature>
<evidence type="ECO:0000259" key="10">
    <source>
        <dbReference type="PROSITE" id="PS50825"/>
    </source>
</evidence>
<dbReference type="AlphaFoldDB" id="A0A210QW52"/>
<dbReference type="FunFam" id="2.10.25.10:FF:000142">
    <property type="entry name" value="Crumbs cell polarity complex component 2"/>
    <property type="match status" value="1"/>
</dbReference>
<dbReference type="SMART" id="SM00032">
    <property type="entry name" value="CCP"/>
    <property type="match status" value="2"/>
</dbReference>
<dbReference type="Gene3D" id="2.60.120.200">
    <property type="match status" value="1"/>
</dbReference>
<dbReference type="InterPro" id="IPR000152">
    <property type="entry name" value="EGF-type_Asp/Asn_hydroxyl_site"/>
</dbReference>
<dbReference type="Pfam" id="PF00090">
    <property type="entry name" value="TSP_1"/>
    <property type="match status" value="1"/>
</dbReference>
<keyword evidence="5" id="KW-0325">Glycoprotein</keyword>
<keyword evidence="2" id="KW-0732">Signal</keyword>
<keyword evidence="4 6" id="KW-1015">Disulfide bond</keyword>
<dbReference type="Pfam" id="PF00008">
    <property type="entry name" value="EGF"/>
    <property type="match status" value="2"/>
</dbReference>
<dbReference type="GO" id="GO:0005615">
    <property type="term" value="C:extracellular space"/>
    <property type="evidence" value="ECO:0007669"/>
    <property type="project" value="TreeGrafter"/>
</dbReference>
<evidence type="ECO:0000256" key="8">
    <source>
        <dbReference type="SAM" id="Phobius"/>
    </source>
</evidence>
<gene>
    <name evidence="12" type="ORF">KP79_PYT05528</name>
</gene>
<keyword evidence="1 6" id="KW-0245">EGF-like domain</keyword>
<feature type="disulfide bond" evidence="6">
    <location>
        <begin position="697"/>
        <end position="706"/>
    </location>
</feature>